<gene>
    <name evidence="6" type="ordered locus">AM1_4480</name>
</gene>
<dbReference type="Pfam" id="PF00400">
    <property type="entry name" value="WD40"/>
    <property type="match status" value="11"/>
</dbReference>
<sequence length="1136" mass="126522">MIGSSYEYQVGGSLPADAPSYVTRSADQELYQKLRAGEFCYVLNSRQMGKSSLRVQVMQQLQAEGIACAAIELTQMGSQQITPDQWYAGLIRSLVSSFQLSDRFNLRQWWRDQALLSPVQRFHTFIETILLVECTNKLVIFIDEIDSVLRLPFKDDFFAVLRACYNHRTDNADYQRLAFVLLGVATPSRLIQDKQRTPFNLGHAIELKGFQIAEAQPLVAGLTAQTPQAQAVLQAVLSWTGGQPFLTQKICQMIAQSAAQLPTQAEAIAIWVTQFIQDKLLANWEAQDEPEHLRTIRDRILSNEQYASKVLDLYQQILQQGSIKADASPAQVELRLSGLVVNRLEKLVVANRIYAQIFNADWVQDVVARLRPPFYAAALRQWQKNQSNFLSGEPLQAAQQWSIGKQLSDEDYRYLAACQQAEADAILAQAQRRARRTVLTGLIALVGIAVSAGAIAFWANTSIRKAQEVTAIERDARQALQQSEFKQLEALLLALKTARKMQDWGEPPNFPTLTPLLALQQILEDMREQNQIRGHQRGITRVRFTPDGQRLITASQDQEVRLWDLEGNLLAKMVGHRSGVTDACLSGKTLVTTAADRTARLWDLQGNLLTTLPHPQPVNAVSCPPTADGAIATATNDGQVWLWDKKGQPLADFRPHPSAITALQFSPDGQTLASASFDQTVQISNLQGQRILKIPVGHGPVRSLHWRPDGQVLATGSYDGYLHLWSRSGKLIRSWNGHRTQVFSVVFSADGKQLASAAADRLIHIWDSEGERLETLKGHQDWVRSVQFSPDGKWLVSGSEDYTTRLWNLRQKGPVQVLKHARPVLSLSFMSSDPAMVTAGGDQFIRLWDQSGEERLRIDAHAGRIWDITQQGEYFATASGDRTARVWSNTGDLITELRGHQSEVFGVSINPTAQRIATASKDGTARLWNWQGQPLAILRGHRSPIWSVTFSPTEPIVATASADQTVRLWSMTGQTTAILEGHQGRVWTVEFSPDGQSLATASDDGTARLWDLEGQSLAKFEGHRGAVRGVRFSPDGQSLATVSEDGTLRLWELQGRQLAEFKHGSSRLFDLSFSADGQFVATASENQGVKVWAVEALSLDKLLIRSCEWLQLYLNNPTANLLDQERQLCTPTHSRS</sequence>
<feature type="repeat" description="WD" evidence="3">
    <location>
        <begin position="532"/>
        <end position="566"/>
    </location>
</feature>
<dbReference type="RefSeq" id="WP_012164773.1">
    <property type="nucleotide sequence ID" value="NC_009925.1"/>
</dbReference>
<dbReference type="OrthoDB" id="434800at2"/>
<feature type="repeat" description="WD" evidence="3">
    <location>
        <begin position="938"/>
        <end position="971"/>
    </location>
</feature>
<dbReference type="PRINTS" id="PR00320">
    <property type="entry name" value="GPROTEINBRPT"/>
</dbReference>
<feature type="repeat" description="WD" evidence="3">
    <location>
        <begin position="897"/>
        <end position="929"/>
    </location>
</feature>
<keyword evidence="2" id="KW-0677">Repeat</keyword>
<dbReference type="PROSITE" id="PS50294">
    <property type="entry name" value="WD_REPEATS_REGION"/>
    <property type="match status" value="10"/>
</dbReference>
<evidence type="ECO:0000313" key="7">
    <source>
        <dbReference type="Proteomes" id="UP000000268"/>
    </source>
</evidence>
<evidence type="ECO:0000256" key="4">
    <source>
        <dbReference type="SAM" id="Phobius"/>
    </source>
</evidence>
<dbReference type="InterPro" id="IPR015943">
    <property type="entry name" value="WD40/YVTN_repeat-like_dom_sf"/>
</dbReference>
<feature type="repeat" description="WD" evidence="3">
    <location>
        <begin position="817"/>
        <end position="858"/>
    </location>
</feature>
<dbReference type="eggNOG" id="COG2319">
    <property type="taxonomic scope" value="Bacteria"/>
</dbReference>
<feature type="repeat" description="WD" evidence="3">
    <location>
        <begin position="1061"/>
        <end position="1095"/>
    </location>
</feature>
<dbReference type="InterPro" id="IPR020472">
    <property type="entry name" value="WD40_PAC1"/>
</dbReference>
<feature type="repeat" description="WD" evidence="3">
    <location>
        <begin position="979"/>
        <end position="1020"/>
    </location>
</feature>
<evidence type="ECO:0000256" key="3">
    <source>
        <dbReference type="PROSITE-ProRule" id="PRU00221"/>
    </source>
</evidence>
<dbReference type="EMBL" id="CP000828">
    <property type="protein sequence ID" value="ABW29458.1"/>
    <property type="molecule type" value="Genomic_DNA"/>
</dbReference>
<keyword evidence="4" id="KW-0472">Membrane</keyword>
<accession>B0CG11</accession>
<dbReference type="STRING" id="329726.AM1_4480"/>
<dbReference type="SUPFAM" id="SSF50978">
    <property type="entry name" value="WD40 repeat-like"/>
    <property type="match status" value="1"/>
</dbReference>
<dbReference type="PANTHER" id="PTHR19848">
    <property type="entry name" value="WD40 REPEAT PROTEIN"/>
    <property type="match status" value="1"/>
</dbReference>
<dbReference type="SMART" id="SM00320">
    <property type="entry name" value="WD40"/>
    <property type="match status" value="14"/>
</dbReference>
<feature type="transmembrane region" description="Helical" evidence="4">
    <location>
        <begin position="438"/>
        <end position="459"/>
    </location>
</feature>
<proteinExistence type="predicted"/>
<dbReference type="PROSITE" id="PS50082">
    <property type="entry name" value="WD_REPEATS_2"/>
    <property type="match status" value="12"/>
</dbReference>
<keyword evidence="1 3" id="KW-0853">WD repeat</keyword>
<keyword evidence="7" id="KW-1185">Reference proteome</keyword>
<dbReference type="PANTHER" id="PTHR19848:SF8">
    <property type="entry name" value="F-BOX AND WD REPEAT DOMAIN CONTAINING 7"/>
    <property type="match status" value="1"/>
</dbReference>
<name>B0CG11_ACAM1</name>
<evidence type="ECO:0000256" key="2">
    <source>
        <dbReference type="ARBA" id="ARBA00022737"/>
    </source>
</evidence>
<feature type="repeat" description="WD" evidence="3">
    <location>
        <begin position="735"/>
        <end position="767"/>
    </location>
</feature>
<dbReference type="InterPro" id="IPR036322">
    <property type="entry name" value="WD40_repeat_dom_sf"/>
</dbReference>
<dbReference type="Pfam" id="PF12894">
    <property type="entry name" value="ANAPC4_WD40"/>
    <property type="match status" value="1"/>
</dbReference>
<dbReference type="PROSITE" id="PS00678">
    <property type="entry name" value="WD_REPEATS_1"/>
    <property type="match status" value="5"/>
</dbReference>
<dbReference type="InterPro" id="IPR001680">
    <property type="entry name" value="WD40_rpt"/>
</dbReference>
<evidence type="ECO:0000259" key="5">
    <source>
        <dbReference type="Pfam" id="PF12894"/>
    </source>
</evidence>
<feature type="domain" description="Anaphase-promoting complex subunit 4-like WD40" evidence="5">
    <location>
        <begin position="675"/>
        <end position="747"/>
    </location>
</feature>
<feature type="repeat" description="WD" evidence="3">
    <location>
        <begin position="1020"/>
        <end position="1061"/>
    </location>
</feature>
<dbReference type="InterPro" id="IPR027417">
    <property type="entry name" value="P-loop_NTPase"/>
</dbReference>
<organism evidence="6 7">
    <name type="scientific">Acaryochloris marina (strain MBIC 11017)</name>
    <dbReference type="NCBI Taxonomy" id="329726"/>
    <lineage>
        <taxon>Bacteria</taxon>
        <taxon>Bacillati</taxon>
        <taxon>Cyanobacteriota</taxon>
        <taxon>Cyanophyceae</taxon>
        <taxon>Acaryochloridales</taxon>
        <taxon>Acaryochloridaceae</taxon>
        <taxon>Acaryochloris</taxon>
    </lineage>
</organism>
<dbReference type="KEGG" id="amr:AM1_4480"/>
<dbReference type="HOGENOM" id="CLU_003454_0_0_3"/>
<dbReference type="CDD" id="cd00200">
    <property type="entry name" value="WD40"/>
    <property type="match status" value="2"/>
</dbReference>
<feature type="repeat" description="WD" evidence="3">
    <location>
        <begin position="573"/>
        <end position="605"/>
    </location>
</feature>
<keyword evidence="4" id="KW-0812">Transmembrane</keyword>
<dbReference type="SUPFAM" id="SSF50998">
    <property type="entry name" value="Quinoprotein alcohol dehydrogenase-like"/>
    <property type="match status" value="2"/>
</dbReference>
<dbReference type="InterPro" id="IPR024977">
    <property type="entry name" value="Apc4-like_WD40_dom"/>
</dbReference>
<dbReference type="Gene3D" id="3.40.50.300">
    <property type="entry name" value="P-loop containing nucleotide triphosphate hydrolases"/>
    <property type="match status" value="1"/>
</dbReference>
<feature type="repeat" description="WD" evidence="3">
    <location>
        <begin position="776"/>
        <end position="817"/>
    </location>
</feature>
<dbReference type="Proteomes" id="UP000000268">
    <property type="component" value="Chromosome"/>
</dbReference>
<evidence type="ECO:0000313" key="6">
    <source>
        <dbReference type="EMBL" id="ABW29458.1"/>
    </source>
</evidence>
<feature type="repeat" description="WD" evidence="3">
    <location>
        <begin position="701"/>
        <end position="726"/>
    </location>
</feature>
<evidence type="ECO:0000256" key="1">
    <source>
        <dbReference type="ARBA" id="ARBA00022574"/>
    </source>
</evidence>
<dbReference type="InterPro" id="IPR019775">
    <property type="entry name" value="WD40_repeat_CS"/>
</dbReference>
<dbReference type="AlphaFoldDB" id="B0CG11"/>
<dbReference type="SUPFAM" id="SSF52540">
    <property type="entry name" value="P-loop containing nucleoside triphosphate hydrolases"/>
    <property type="match status" value="1"/>
</dbReference>
<protein>
    <submittedName>
        <fullName evidence="6">WD-repeat protein</fullName>
    </submittedName>
</protein>
<feature type="repeat" description="WD" evidence="3">
    <location>
        <begin position="653"/>
        <end position="694"/>
    </location>
</feature>
<dbReference type="InterPro" id="IPR011047">
    <property type="entry name" value="Quinoprotein_ADH-like_sf"/>
</dbReference>
<keyword evidence="4" id="KW-1133">Transmembrane helix</keyword>
<dbReference type="Pfam" id="PF14516">
    <property type="entry name" value="AAA_35"/>
    <property type="match status" value="1"/>
</dbReference>
<reference evidence="6 7" key="1">
    <citation type="journal article" date="2008" name="Proc. Natl. Acad. Sci. U.S.A.">
        <title>Niche adaptation and genome expansion in the chlorophyll d-producing cyanobacterium Acaryochloris marina.</title>
        <authorList>
            <person name="Swingley W.D."/>
            <person name="Chen M."/>
            <person name="Cheung P.C."/>
            <person name="Conrad A.L."/>
            <person name="Dejesa L.C."/>
            <person name="Hao J."/>
            <person name="Honchak B.M."/>
            <person name="Karbach L.E."/>
            <person name="Kurdoglu A."/>
            <person name="Lahiri S."/>
            <person name="Mastrian S.D."/>
            <person name="Miyashita H."/>
            <person name="Page L."/>
            <person name="Ramakrishna P."/>
            <person name="Satoh S."/>
            <person name="Sattley W.M."/>
            <person name="Shimada Y."/>
            <person name="Taylor H.L."/>
            <person name="Tomo T."/>
            <person name="Tsuchiya T."/>
            <person name="Wang Z.T."/>
            <person name="Raymond J."/>
            <person name="Mimuro M."/>
            <person name="Blankenship R.E."/>
            <person name="Touchman J.W."/>
        </authorList>
    </citation>
    <scope>NUCLEOTIDE SEQUENCE [LARGE SCALE GENOMIC DNA]</scope>
    <source>
        <strain evidence="7">MBIC 11017</strain>
    </source>
</reference>
<dbReference type="Gene3D" id="2.130.10.10">
    <property type="entry name" value="YVTN repeat-like/Quinoprotein amine dehydrogenase"/>
    <property type="match status" value="3"/>
</dbReference>